<evidence type="ECO:0008006" key="3">
    <source>
        <dbReference type="Google" id="ProtNLM"/>
    </source>
</evidence>
<comment type="caution">
    <text evidence="1">The sequence shown here is derived from an EMBL/GenBank/DDBJ whole genome shotgun (WGS) entry which is preliminary data.</text>
</comment>
<dbReference type="AlphaFoldDB" id="A0A317VB03"/>
<evidence type="ECO:0000313" key="2">
    <source>
        <dbReference type="Proteomes" id="UP000247233"/>
    </source>
</evidence>
<feature type="non-terminal residue" evidence="1">
    <location>
        <position position="1"/>
    </location>
</feature>
<reference evidence="1 2" key="1">
    <citation type="submission" date="2016-12" db="EMBL/GenBank/DDBJ databases">
        <title>The genomes of Aspergillus section Nigri reveals drivers in fungal speciation.</title>
        <authorList>
            <consortium name="DOE Joint Genome Institute"/>
            <person name="Vesth T.C."/>
            <person name="Nybo J."/>
            <person name="Theobald S."/>
            <person name="Brandl J."/>
            <person name="Frisvad J.C."/>
            <person name="Nielsen K.F."/>
            <person name="Lyhne E.K."/>
            <person name="Kogle M.E."/>
            <person name="Kuo A."/>
            <person name="Riley R."/>
            <person name="Clum A."/>
            <person name="Nolan M."/>
            <person name="Lipzen A."/>
            <person name="Salamov A."/>
            <person name="Henrissat B."/>
            <person name="Wiebenga A."/>
            <person name="De Vries R.P."/>
            <person name="Grigoriev I.V."/>
            <person name="Mortensen U.H."/>
            <person name="Andersen M.R."/>
            <person name="Baker S.E."/>
        </authorList>
    </citation>
    <scope>NUCLEOTIDE SEQUENCE [LARGE SCALE GENOMIC DNA]</scope>
    <source>
        <strain evidence="1 2">CBS 117.55</strain>
    </source>
</reference>
<organism evidence="1 2">
    <name type="scientific">Aspergillus heteromorphus CBS 117.55</name>
    <dbReference type="NCBI Taxonomy" id="1448321"/>
    <lineage>
        <taxon>Eukaryota</taxon>
        <taxon>Fungi</taxon>
        <taxon>Dikarya</taxon>
        <taxon>Ascomycota</taxon>
        <taxon>Pezizomycotina</taxon>
        <taxon>Eurotiomycetes</taxon>
        <taxon>Eurotiomycetidae</taxon>
        <taxon>Eurotiales</taxon>
        <taxon>Aspergillaceae</taxon>
        <taxon>Aspergillus</taxon>
        <taxon>Aspergillus subgen. Circumdati</taxon>
    </lineage>
</organism>
<keyword evidence="2" id="KW-1185">Reference proteome</keyword>
<dbReference type="VEuPathDB" id="FungiDB:BO70DRAFT_261278"/>
<dbReference type="InterPro" id="IPR011333">
    <property type="entry name" value="SKP1/BTB/POZ_sf"/>
</dbReference>
<dbReference type="STRING" id="1448321.A0A317VB03"/>
<gene>
    <name evidence="1" type="ORF">BO70DRAFT_261278</name>
</gene>
<name>A0A317VB03_9EURO</name>
<dbReference type="OrthoDB" id="5326346at2759"/>
<accession>A0A317VB03</accession>
<feature type="non-terminal residue" evidence="1">
    <location>
        <position position="232"/>
    </location>
</feature>
<dbReference type="RefSeq" id="XP_025395456.1">
    <property type="nucleotide sequence ID" value="XM_025538920.1"/>
</dbReference>
<sequence length="232" mass="26663">LSSSHLILSSPFFRKLLTGGWKESKEFQEKGFIEVQAEGWDVDAFTIVMQVLHCQHHKMTKFFDVDLLGKVAVIADFYGCQDAMRTAAIPWLVQLPKTFPPTTTYRELLLWVWISYFYQLTEHFRWATSAAMTRGKGRINALGLPLPSHILAAIDSKRQAAISDLIDLVWETRDKYVTHELGCCYECSSMMAGCIEHNMAVLATDLKKPYEKFSHASLINRINKFRSPRWCH</sequence>
<protein>
    <recommendedName>
        <fullName evidence="3">BTB domain-containing protein</fullName>
    </recommendedName>
</protein>
<proteinExistence type="predicted"/>
<evidence type="ECO:0000313" key="1">
    <source>
        <dbReference type="EMBL" id="PWY69100.1"/>
    </source>
</evidence>
<dbReference type="Proteomes" id="UP000247233">
    <property type="component" value="Unassembled WGS sequence"/>
</dbReference>
<dbReference type="EMBL" id="MSFL01000034">
    <property type="protein sequence ID" value="PWY69100.1"/>
    <property type="molecule type" value="Genomic_DNA"/>
</dbReference>
<dbReference type="SUPFAM" id="SSF54695">
    <property type="entry name" value="POZ domain"/>
    <property type="match status" value="1"/>
</dbReference>
<dbReference type="GeneID" id="37061157"/>
<dbReference type="Gene3D" id="3.30.710.10">
    <property type="entry name" value="Potassium Channel Kv1.1, Chain A"/>
    <property type="match status" value="1"/>
</dbReference>